<dbReference type="SUPFAM" id="SSF47616">
    <property type="entry name" value="GST C-terminal domain-like"/>
    <property type="match status" value="1"/>
</dbReference>
<dbReference type="GO" id="GO:0006749">
    <property type="term" value="P:glutathione metabolic process"/>
    <property type="evidence" value="ECO:0007669"/>
    <property type="project" value="TreeGrafter"/>
</dbReference>
<dbReference type="Gene3D" id="1.20.1050.10">
    <property type="match status" value="1"/>
</dbReference>
<dbReference type="EMBL" id="BBYR01000017">
    <property type="protein sequence ID" value="GAP35219.1"/>
    <property type="molecule type" value="Genomic_DNA"/>
</dbReference>
<protein>
    <submittedName>
        <fullName evidence="2">Glutathione S-transferase, unnamed subgroup 2</fullName>
        <ecNumber evidence="2">2.5.1.18</ecNumber>
    </submittedName>
</protein>
<evidence type="ECO:0000259" key="1">
    <source>
        <dbReference type="PROSITE" id="PS50404"/>
    </source>
</evidence>
<dbReference type="PANTHER" id="PTHR42673:SF21">
    <property type="entry name" value="GLUTATHIONE S-TRANSFERASE YFCF"/>
    <property type="match status" value="1"/>
</dbReference>
<keyword evidence="2" id="KW-0808">Transferase</keyword>
<comment type="caution">
    <text evidence="2">The sequence shown here is derived from an EMBL/GenBank/DDBJ whole genome shotgun (WGS) entry which is preliminary data.</text>
</comment>
<accession>A0A0K8NY59</accession>
<dbReference type="Pfam" id="PF13417">
    <property type="entry name" value="GST_N_3"/>
    <property type="match status" value="1"/>
</dbReference>
<dbReference type="InterPro" id="IPR036282">
    <property type="entry name" value="Glutathione-S-Trfase_C_sf"/>
</dbReference>
<dbReference type="PROSITE" id="PS50404">
    <property type="entry name" value="GST_NTER"/>
    <property type="match status" value="1"/>
</dbReference>
<name>A0A0K8NY59_PISS1</name>
<evidence type="ECO:0000313" key="3">
    <source>
        <dbReference type="Proteomes" id="UP000037660"/>
    </source>
</evidence>
<proteinExistence type="predicted"/>
<dbReference type="EC" id="2.5.1.18" evidence="2"/>
<sequence>MLRWRGALEVANDAAHATRSAPAAVRWQPRRFHLPAMQLIGMLDSPYVRRVAITLQLLGLPFEHRSVSVFRGFDAFHALNPVVKAPTLVCDDGLPLMDSTLIIDYAEALAGRSLMPAEPAARLRVLRRIGLALAACEKAVQYYYEGALRPPEKAHAPWRDRVTGQLHAAFAALEAALPDAGWSATPEGIGQDGLSTAVAWHFTQQTVPGLVSPQAHPRLVAFSAAAEAMPAFRAAAHGDGTVPVAG</sequence>
<reference evidence="3" key="1">
    <citation type="submission" date="2015-07" db="EMBL/GenBank/DDBJ databases">
        <title>Discovery of a poly(ethylene terephthalate assimilation.</title>
        <authorList>
            <person name="Yoshida S."/>
            <person name="Hiraga K."/>
            <person name="Takehana T."/>
            <person name="Taniguchi I."/>
            <person name="Yamaji H."/>
            <person name="Maeda Y."/>
            <person name="Toyohara K."/>
            <person name="Miyamoto K."/>
            <person name="Kimura Y."/>
            <person name="Oda K."/>
        </authorList>
    </citation>
    <scope>NUCLEOTIDE SEQUENCE [LARGE SCALE GENOMIC DNA]</scope>
    <source>
        <strain evidence="3">NBRC 110686 / TISTR 2288 / 201-F6</strain>
    </source>
</reference>
<evidence type="ECO:0000313" key="2">
    <source>
        <dbReference type="EMBL" id="GAP35219.1"/>
    </source>
</evidence>
<dbReference type="InterPro" id="IPR004045">
    <property type="entry name" value="Glutathione_S-Trfase_N"/>
</dbReference>
<reference evidence="2 3" key="2">
    <citation type="journal article" date="2016" name="Science">
        <title>A bacterium that degrades and assimilates poly(ethylene terephthalate).</title>
        <authorList>
            <person name="Yoshida S."/>
            <person name="Hiraga K."/>
            <person name="Takehana T."/>
            <person name="Taniguchi I."/>
            <person name="Yamaji H."/>
            <person name="Maeda Y."/>
            <person name="Toyohara K."/>
            <person name="Miyamoto K."/>
            <person name="Kimura Y."/>
            <person name="Oda K."/>
        </authorList>
    </citation>
    <scope>NUCLEOTIDE SEQUENCE [LARGE SCALE GENOMIC DNA]</scope>
    <source>
        <strain evidence="3">NBRC 110686 / TISTR 2288 / 201-F6</strain>
    </source>
</reference>
<organism evidence="2 3">
    <name type="scientific">Piscinibacter sakaiensis</name>
    <name type="common">Ideonella sakaiensis</name>
    <dbReference type="NCBI Taxonomy" id="1547922"/>
    <lineage>
        <taxon>Bacteria</taxon>
        <taxon>Pseudomonadati</taxon>
        <taxon>Pseudomonadota</taxon>
        <taxon>Betaproteobacteria</taxon>
        <taxon>Burkholderiales</taxon>
        <taxon>Sphaerotilaceae</taxon>
        <taxon>Piscinibacter</taxon>
    </lineage>
</organism>
<keyword evidence="3" id="KW-1185">Reference proteome</keyword>
<dbReference type="SUPFAM" id="SSF52833">
    <property type="entry name" value="Thioredoxin-like"/>
    <property type="match status" value="1"/>
</dbReference>
<feature type="domain" description="GST N-terminal" evidence="1">
    <location>
        <begin position="35"/>
        <end position="114"/>
    </location>
</feature>
<gene>
    <name evidence="2" type="ORF">ISF6_0810</name>
</gene>
<dbReference type="STRING" id="1547922.ISF6_0810"/>
<dbReference type="GO" id="GO:0004364">
    <property type="term" value="F:glutathione transferase activity"/>
    <property type="evidence" value="ECO:0007669"/>
    <property type="project" value="UniProtKB-EC"/>
</dbReference>
<dbReference type="Proteomes" id="UP000037660">
    <property type="component" value="Unassembled WGS sequence"/>
</dbReference>
<dbReference type="GO" id="GO:0006559">
    <property type="term" value="P:L-phenylalanine catabolic process"/>
    <property type="evidence" value="ECO:0007669"/>
    <property type="project" value="TreeGrafter"/>
</dbReference>
<dbReference type="Gene3D" id="3.40.30.10">
    <property type="entry name" value="Glutaredoxin"/>
    <property type="match status" value="1"/>
</dbReference>
<dbReference type="CDD" id="cd00570">
    <property type="entry name" value="GST_N_family"/>
    <property type="match status" value="1"/>
</dbReference>
<dbReference type="GO" id="GO:0016034">
    <property type="term" value="F:maleylacetoacetate isomerase activity"/>
    <property type="evidence" value="ECO:0007669"/>
    <property type="project" value="TreeGrafter"/>
</dbReference>
<dbReference type="InterPro" id="IPR036249">
    <property type="entry name" value="Thioredoxin-like_sf"/>
</dbReference>
<dbReference type="PANTHER" id="PTHR42673">
    <property type="entry name" value="MALEYLACETOACETATE ISOMERASE"/>
    <property type="match status" value="1"/>
</dbReference>
<dbReference type="AlphaFoldDB" id="A0A0K8NY59"/>